<dbReference type="RefSeq" id="WP_285150850.1">
    <property type="nucleotide sequence ID" value="NZ_JASSOM010000093.1"/>
</dbReference>
<reference evidence="1 2" key="1">
    <citation type="submission" date="2023-06" db="EMBL/GenBank/DDBJ databases">
        <title>Identification and characterization of antibiotic-resistant Gram-negative bacteria.</title>
        <authorList>
            <person name="Cho G.-S."/>
            <person name="Lee J."/>
            <person name="Tai E."/>
            <person name="Jeong S."/>
            <person name="Kim I."/>
            <person name="Kim B.-E."/>
            <person name="Jeong M.-I."/>
            <person name="Oh K.-K."/>
            <person name="Franz C.M.A.P."/>
        </authorList>
    </citation>
    <scope>NUCLEOTIDE SEQUENCE [LARGE SCALE GENOMIC DNA]</scope>
    <source>
        <strain evidence="1 2">V106_12</strain>
    </source>
</reference>
<comment type="caution">
    <text evidence="1">The sequence shown here is derived from an EMBL/GenBank/DDBJ whole genome shotgun (WGS) entry which is preliminary data.</text>
</comment>
<keyword evidence="2" id="KW-1185">Reference proteome</keyword>
<evidence type="ECO:0000313" key="1">
    <source>
        <dbReference type="EMBL" id="MDK9366245.1"/>
    </source>
</evidence>
<name>A0AAP4FZ32_9ENTR</name>
<dbReference type="PIRSF" id="PIRSF029394">
    <property type="entry name" value="UCP029394"/>
    <property type="match status" value="1"/>
</dbReference>
<protein>
    <submittedName>
        <fullName evidence="1">DUF4440 domain-containing protein</fullName>
    </submittedName>
</protein>
<dbReference type="EMBL" id="JASSOM010000093">
    <property type="protein sequence ID" value="MDK9366245.1"/>
    <property type="molecule type" value="Genomic_DNA"/>
</dbReference>
<evidence type="ECO:0000313" key="2">
    <source>
        <dbReference type="Proteomes" id="UP001223214"/>
    </source>
</evidence>
<organism evidence="1 2">
    <name type="scientific">Lelliottia wanjuensis</name>
    <dbReference type="NCBI Taxonomy" id="3050585"/>
    <lineage>
        <taxon>Bacteria</taxon>
        <taxon>Pseudomonadati</taxon>
        <taxon>Pseudomonadota</taxon>
        <taxon>Gammaproteobacteria</taxon>
        <taxon>Enterobacterales</taxon>
        <taxon>Enterobacteriaceae</taxon>
        <taxon>Lelliottia</taxon>
    </lineage>
</organism>
<dbReference type="SUPFAM" id="SSF54427">
    <property type="entry name" value="NTF2-like"/>
    <property type="match status" value="1"/>
</dbReference>
<dbReference type="Gene3D" id="3.10.450.50">
    <property type="match status" value="1"/>
</dbReference>
<dbReference type="Proteomes" id="UP001223214">
    <property type="component" value="Unassembled WGS sequence"/>
</dbReference>
<accession>A0AAP4FZ32</accession>
<dbReference type="AlphaFoldDB" id="A0AAP4FZ32"/>
<gene>
    <name evidence="1" type="ORF">QQF32_23905</name>
</gene>
<dbReference type="InterPro" id="IPR016918">
    <property type="entry name" value="UCP029394"/>
</dbReference>
<proteinExistence type="predicted"/>
<sequence>MNIFENKIIETHVAIENWLGKGAGDHEALMAHFSETFSMVTLTGACLDYPALKGFFLAQRGGRPGLSITVDSVEVLETWPEGAALRYREIQSQPSAATTVRWSTVLLIKQGESVLWRHLHETAQG</sequence>
<dbReference type="InterPro" id="IPR032710">
    <property type="entry name" value="NTF2-like_dom_sf"/>
</dbReference>